<reference evidence="2" key="2">
    <citation type="submission" date="2020-11" db="EMBL/GenBank/DDBJ databases">
        <authorList>
            <person name="McCartney M.A."/>
            <person name="Auch B."/>
            <person name="Kono T."/>
            <person name="Mallez S."/>
            <person name="Becker A."/>
            <person name="Gohl D.M."/>
            <person name="Silverstein K.A.T."/>
            <person name="Koren S."/>
            <person name="Bechman K.B."/>
            <person name="Herman A."/>
            <person name="Abrahante J.E."/>
            <person name="Garbe J."/>
        </authorList>
    </citation>
    <scope>NUCLEOTIDE SEQUENCE</scope>
    <source>
        <strain evidence="2">Duluth1</strain>
        <tissue evidence="2">Whole animal</tissue>
    </source>
</reference>
<dbReference type="AlphaFoldDB" id="A0A9D3Z3X3"/>
<keyword evidence="1" id="KW-0472">Membrane</keyword>
<organism evidence="2 3">
    <name type="scientific">Dreissena polymorpha</name>
    <name type="common">Zebra mussel</name>
    <name type="synonym">Mytilus polymorpha</name>
    <dbReference type="NCBI Taxonomy" id="45954"/>
    <lineage>
        <taxon>Eukaryota</taxon>
        <taxon>Metazoa</taxon>
        <taxon>Spiralia</taxon>
        <taxon>Lophotrochozoa</taxon>
        <taxon>Mollusca</taxon>
        <taxon>Bivalvia</taxon>
        <taxon>Autobranchia</taxon>
        <taxon>Heteroconchia</taxon>
        <taxon>Euheterodonta</taxon>
        <taxon>Imparidentia</taxon>
        <taxon>Neoheterodontei</taxon>
        <taxon>Myida</taxon>
        <taxon>Dreissenoidea</taxon>
        <taxon>Dreissenidae</taxon>
        <taxon>Dreissena</taxon>
    </lineage>
</organism>
<keyword evidence="1" id="KW-0812">Transmembrane</keyword>
<proteinExistence type="predicted"/>
<keyword evidence="3" id="KW-1185">Reference proteome</keyword>
<protein>
    <submittedName>
        <fullName evidence="2">Uncharacterized protein</fullName>
    </submittedName>
</protein>
<comment type="caution">
    <text evidence="2">The sequence shown here is derived from an EMBL/GenBank/DDBJ whole genome shotgun (WGS) entry which is preliminary data.</text>
</comment>
<evidence type="ECO:0000313" key="3">
    <source>
        <dbReference type="Proteomes" id="UP000828390"/>
    </source>
</evidence>
<reference evidence="2" key="1">
    <citation type="journal article" date="2019" name="bioRxiv">
        <title>The Genome of the Zebra Mussel, Dreissena polymorpha: A Resource for Invasive Species Research.</title>
        <authorList>
            <person name="McCartney M.A."/>
            <person name="Auch B."/>
            <person name="Kono T."/>
            <person name="Mallez S."/>
            <person name="Zhang Y."/>
            <person name="Obille A."/>
            <person name="Becker A."/>
            <person name="Abrahante J.E."/>
            <person name="Garbe J."/>
            <person name="Badalamenti J.P."/>
            <person name="Herman A."/>
            <person name="Mangelson H."/>
            <person name="Liachko I."/>
            <person name="Sullivan S."/>
            <person name="Sone E.D."/>
            <person name="Koren S."/>
            <person name="Silverstein K.A.T."/>
            <person name="Beckman K.B."/>
            <person name="Gohl D.M."/>
        </authorList>
    </citation>
    <scope>NUCLEOTIDE SEQUENCE</scope>
    <source>
        <strain evidence="2">Duluth1</strain>
        <tissue evidence="2">Whole animal</tissue>
    </source>
</reference>
<name>A0A9D3Z3X3_DREPO</name>
<sequence>MVNGIVAGSHVNVHAIEAVGKTIIRDIIGKSFFGYKFTRKCRAKSLGIARRLRSLLTVLFIMLFCSSVFWSCQNMEILPLLSSLKPRTYFVQQISLRSLRQFESML</sequence>
<evidence type="ECO:0000313" key="2">
    <source>
        <dbReference type="EMBL" id="KAH3709872.1"/>
    </source>
</evidence>
<dbReference type="Proteomes" id="UP000828390">
    <property type="component" value="Unassembled WGS sequence"/>
</dbReference>
<dbReference type="EMBL" id="JAIWYP010000014">
    <property type="protein sequence ID" value="KAH3709872.1"/>
    <property type="molecule type" value="Genomic_DNA"/>
</dbReference>
<gene>
    <name evidence="2" type="ORF">DPMN_069337</name>
</gene>
<feature type="transmembrane region" description="Helical" evidence="1">
    <location>
        <begin position="52"/>
        <end position="70"/>
    </location>
</feature>
<keyword evidence="1" id="KW-1133">Transmembrane helix</keyword>
<accession>A0A9D3Z3X3</accession>
<evidence type="ECO:0000256" key="1">
    <source>
        <dbReference type="SAM" id="Phobius"/>
    </source>
</evidence>